<dbReference type="EMBL" id="PRLB01000011">
    <property type="protein sequence ID" value="RAW53419.1"/>
    <property type="molecule type" value="Genomic_DNA"/>
</dbReference>
<comment type="similarity">
    <text evidence="3">Belongs to the FAD-dependent oxidoreductase 2 family. FRD/SDH subfamily.</text>
</comment>
<proteinExistence type="inferred from homology"/>
<evidence type="ECO:0000256" key="8">
    <source>
        <dbReference type="ARBA" id="ARBA00023002"/>
    </source>
</evidence>
<dbReference type="Gene3D" id="3.90.1010.20">
    <property type="match status" value="1"/>
</dbReference>
<evidence type="ECO:0000256" key="3">
    <source>
        <dbReference type="ARBA" id="ARBA00008040"/>
    </source>
</evidence>
<dbReference type="InterPro" id="IPR050315">
    <property type="entry name" value="FAD-oxidoreductase_2"/>
</dbReference>
<keyword evidence="8" id="KW-0560">Oxidoreductase</keyword>
<dbReference type="PROSITE" id="PS51318">
    <property type="entry name" value="TAT"/>
    <property type="match status" value="1"/>
</dbReference>
<evidence type="ECO:0000256" key="4">
    <source>
        <dbReference type="ARBA" id="ARBA00013137"/>
    </source>
</evidence>
<dbReference type="PANTHER" id="PTHR43400:SF7">
    <property type="entry name" value="FAD-DEPENDENT OXIDOREDUCTASE 2 FAD BINDING DOMAIN-CONTAINING PROTEIN"/>
    <property type="match status" value="1"/>
</dbReference>
<dbReference type="Pfam" id="PF04205">
    <property type="entry name" value="FMN_bind"/>
    <property type="match status" value="1"/>
</dbReference>
<comment type="catalytic activity">
    <reaction evidence="9">
        <text>dihydrourocanate + A = urocanate + AH2</text>
        <dbReference type="Rhea" id="RHEA:36059"/>
        <dbReference type="ChEBI" id="CHEBI:13193"/>
        <dbReference type="ChEBI" id="CHEBI:17499"/>
        <dbReference type="ChEBI" id="CHEBI:27247"/>
        <dbReference type="ChEBI" id="CHEBI:72991"/>
        <dbReference type="EC" id="1.3.99.33"/>
    </reaction>
</comment>
<name>A0A329TVV0_9FIRM</name>
<sequence>MKKISRKGFLKVAAAAAMSGVTASALAACNAGSSSSTAASTGEAIYTPGTYTGTAAGIGEVKVTMTFSETAITDVVIDASNETESIGGVAAPTLKDALMAAQSTEIDNISGATITTNAVKKAAASCIEQAMGVHTAGGDTAASSSDEDWLGTEPEIDESKVAKTVDVDVAVVGCGIAGVAACRSVAEDGGLVAAFEKADGPQCRSGEYAVINGRVQAKWGRDTWTREQIDDIIDSHMVESTYRCKRSIMSKWAHNIGDAFDWWVEANPDLYYAETTRSAIPDESADNFIIPIFYPLPEYYDWKQERFPCYPTSVEFKPDQHVTVEANMQKAIDTGNVQTFYGCFVEKLIMEDGRCVGLYARDAATGEYIKCNASKGVILSTGDYSQNTKMLKHFCPEVIENNIQCLFTNVDVEGNFTNQGDGIQLGMWAGAQVQQSHAPMIHHMGGGADLAGVGVMGNAGFLNLDLNGKRFMNEDLPGQQLENQIELQKNRESWQIFDSNWPEQLPYMPAAHGGACYYEDYASEDEGPKNNTTYRNYKSPYQLEAAVADGRALKADTLEELVAKIYPDDTAAQQTALDSIQRYNELAKAGYDEDFHKPASRMWAVENGPFYADKFTTALLLVCIGGLESDEDCHTFDADRNVIPGLYVAGNIQGNRFATEYPIGLKGVSHSMAMYYGYVAGKNALKDI</sequence>
<keyword evidence="6" id="KW-0285">Flavoprotein</keyword>
<dbReference type="SUPFAM" id="SSF56425">
    <property type="entry name" value="Succinate dehydrogenase/fumarate reductase flavoprotein, catalytic domain"/>
    <property type="match status" value="1"/>
</dbReference>
<evidence type="ECO:0000256" key="10">
    <source>
        <dbReference type="SAM" id="SignalP"/>
    </source>
</evidence>
<protein>
    <recommendedName>
        <fullName evidence="5">Urocanate reductase</fullName>
        <ecNumber evidence="4">1.3.99.33</ecNumber>
    </recommendedName>
</protein>
<keyword evidence="7" id="KW-0274">FAD</keyword>
<evidence type="ECO:0000256" key="5">
    <source>
        <dbReference type="ARBA" id="ARBA00015872"/>
    </source>
</evidence>
<evidence type="ECO:0000256" key="9">
    <source>
        <dbReference type="ARBA" id="ARBA00049922"/>
    </source>
</evidence>
<dbReference type="AlphaFoldDB" id="A0A329TVV0"/>
<dbReference type="PROSITE" id="PS51257">
    <property type="entry name" value="PROKAR_LIPOPROTEIN"/>
    <property type="match status" value="1"/>
</dbReference>
<dbReference type="Proteomes" id="UP000251144">
    <property type="component" value="Unassembled WGS sequence"/>
</dbReference>
<comment type="cofactor">
    <cofactor evidence="1">
        <name>FMN</name>
        <dbReference type="ChEBI" id="CHEBI:58210"/>
    </cofactor>
</comment>
<comment type="caution">
    <text evidence="12">The sequence shown here is derived from an EMBL/GenBank/DDBJ whole genome shotgun (WGS) entry which is preliminary data.</text>
</comment>
<dbReference type="InterPro" id="IPR007329">
    <property type="entry name" value="FMN-bd"/>
</dbReference>
<dbReference type="Pfam" id="PF00890">
    <property type="entry name" value="FAD_binding_2"/>
    <property type="match status" value="1"/>
</dbReference>
<dbReference type="InterPro" id="IPR036188">
    <property type="entry name" value="FAD/NAD-bd_sf"/>
</dbReference>
<dbReference type="SMART" id="SM00900">
    <property type="entry name" value="FMN_bind"/>
    <property type="match status" value="1"/>
</dbReference>
<feature type="signal peptide" evidence="10">
    <location>
        <begin position="1"/>
        <end position="27"/>
    </location>
</feature>
<dbReference type="Gene3D" id="3.50.50.60">
    <property type="entry name" value="FAD/NAD(P)-binding domain"/>
    <property type="match status" value="1"/>
</dbReference>
<evidence type="ECO:0000256" key="1">
    <source>
        <dbReference type="ARBA" id="ARBA00001917"/>
    </source>
</evidence>
<evidence type="ECO:0000313" key="13">
    <source>
        <dbReference type="Proteomes" id="UP000251144"/>
    </source>
</evidence>
<gene>
    <name evidence="12" type="ORF">C4N26_10770</name>
</gene>
<comment type="cofactor">
    <cofactor evidence="2">
        <name>FAD</name>
        <dbReference type="ChEBI" id="CHEBI:57692"/>
    </cofactor>
</comment>
<dbReference type="InterPro" id="IPR027477">
    <property type="entry name" value="Succ_DH/fumarate_Rdtase_cat_sf"/>
</dbReference>
<evidence type="ECO:0000256" key="6">
    <source>
        <dbReference type="ARBA" id="ARBA00022630"/>
    </source>
</evidence>
<feature type="domain" description="FMN-binding" evidence="11">
    <location>
        <begin position="57"/>
        <end position="130"/>
    </location>
</feature>
<dbReference type="GO" id="GO:0016020">
    <property type="term" value="C:membrane"/>
    <property type="evidence" value="ECO:0007669"/>
    <property type="project" value="InterPro"/>
</dbReference>
<dbReference type="EC" id="1.3.99.33" evidence="4"/>
<accession>A0A329TVV0</accession>
<dbReference type="GO" id="GO:0033765">
    <property type="term" value="F:steroid dehydrogenase activity, acting on the CH-CH group of donors"/>
    <property type="evidence" value="ECO:0007669"/>
    <property type="project" value="UniProtKB-ARBA"/>
</dbReference>
<dbReference type="InterPro" id="IPR006311">
    <property type="entry name" value="TAT_signal"/>
</dbReference>
<dbReference type="RefSeq" id="WP_158401393.1">
    <property type="nucleotide sequence ID" value="NZ_PRLB01000011.1"/>
</dbReference>
<dbReference type="PANTHER" id="PTHR43400">
    <property type="entry name" value="FUMARATE REDUCTASE"/>
    <property type="match status" value="1"/>
</dbReference>
<evidence type="ECO:0000256" key="2">
    <source>
        <dbReference type="ARBA" id="ARBA00001974"/>
    </source>
</evidence>
<evidence type="ECO:0000256" key="7">
    <source>
        <dbReference type="ARBA" id="ARBA00022827"/>
    </source>
</evidence>
<dbReference type="Gene3D" id="3.90.700.10">
    <property type="entry name" value="Succinate dehydrogenase/fumarate reductase flavoprotein, catalytic domain"/>
    <property type="match status" value="1"/>
</dbReference>
<keyword evidence="10" id="KW-0732">Signal</keyword>
<evidence type="ECO:0000313" key="12">
    <source>
        <dbReference type="EMBL" id="RAW53419.1"/>
    </source>
</evidence>
<dbReference type="InterPro" id="IPR003953">
    <property type="entry name" value="FAD-dep_OxRdtase_2_FAD-bd"/>
</dbReference>
<dbReference type="OrthoDB" id="3169476at2"/>
<feature type="chain" id="PRO_5016331708" description="Urocanate reductase" evidence="10">
    <location>
        <begin position="28"/>
        <end position="688"/>
    </location>
</feature>
<organism evidence="12 13">
    <name type="scientific">Faecalibacterium prausnitzii</name>
    <dbReference type="NCBI Taxonomy" id="853"/>
    <lineage>
        <taxon>Bacteria</taxon>
        <taxon>Bacillati</taxon>
        <taxon>Bacillota</taxon>
        <taxon>Clostridia</taxon>
        <taxon>Eubacteriales</taxon>
        <taxon>Oscillospiraceae</taxon>
        <taxon>Faecalibacterium</taxon>
    </lineage>
</organism>
<reference evidence="12 13" key="1">
    <citation type="submission" date="2018-02" db="EMBL/GenBank/DDBJ databases">
        <title>Complete genome sequencing of Faecalibacterium prausnitzii strains isolated from the human gut.</title>
        <authorList>
            <person name="Fitzgerald B.C."/>
            <person name="Shkoporov A.N."/>
            <person name="Ross P.R."/>
            <person name="Hill C."/>
        </authorList>
    </citation>
    <scope>NUCLEOTIDE SEQUENCE [LARGE SCALE GENOMIC DNA]</scope>
    <source>
        <strain evidence="12 13">APC942/32-1</strain>
    </source>
</reference>
<dbReference type="SUPFAM" id="SSF51905">
    <property type="entry name" value="FAD/NAD(P)-binding domain"/>
    <property type="match status" value="1"/>
</dbReference>
<dbReference type="GO" id="GO:0010181">
    <property type="term" value="F:FMN binding"/>
    <property type="evidence" value="ECO:0007669"/>
    <property type="project" value="InterPro"/>
</dbReference>
<evidence type="ECO:0000259" key="11">
    <source>
        <dbReference type="SMART" id="SM00900"/>
    </source>
</evidence>